<keyword evidence="1" id="KW-1133">Transmembrane helix</keyword>
<protein>
    <submittedName>
        <fullName evidence="2">Uncharacterized protein</fullName>
    </submittedName>
</protein>
<accession>A0A7X5U7N7</accession>
<evidence type="ECO:0000313" key="3">
    <source>
        <dbReference type="Proteomes" id="UP000490980"/>
    </source>
</evidence>
<proteinExistence type="predicted"/>
<comment type="caution">
    <text evidence="2">The sequence shown here is derived from an EMBL/GenBank/DDBJ whole genome shotgun (WGS) entry which is preliminary data.</text>
</comment>
<sequence length="62" mass="6283">MKHELLLLRSLLVASMIVCGLILGNMLGYSGDPIQLAAKGATATATGCALPHDGVMCVPSAS</sequence>
<keyword evidence="3" id="KW-1185">Reference proteome</keyword>
<dbReference type="RefSeq" id="WP_166946203.1">
    <property type="nucleotide sequence ID" value="NZ_CP077072.1"/>
</dbReference>
<gene>
    <name evidence="2" type="ORF">HBF25_02445</name>
</gene>
<reference evidence="2 3" key="1">
    <citation type="submission" date="2020-03" db="EMBL/GenBank/DDBJ databases">
        <authorList>
            <person name="Lai Q."/>
        </authorList>
    </citation>
    <scope>NUCLEOTIDE SEQUENCE [LARGE SCALE GENOMIC DNA]</scope>
    <source>
        <strain evidence="2 3">CCUG 25036</strain>
    </source>
</reference>
<keyword evidence="1" id="KW-0472">Membrane</keyword>
<dbReference type="AlphaFoldDB" id="A0A7X5U7N7"/>
<dbReference type="EMBL" id="JAARLZ010000001">
    <property type="protein sequence ID" value="NII05243.1"/>
    <property type="molecule type" value="Genomic_DNA"/>
</dbReference>
<keyword evidence="1" id="KW-0812">Transmembrane</keyword>
<dbReference type="Proteomes" id="UP000490980">
    <property type="component" value="Unassembled WGS sequence"/>
</dbReference>
<evidence type="ECO:0000313" key="2">
    <source>
        <dbReference type="EMBL" id="NII05243.1"/>
    </source>
</evidence>
<feature type="transmembrane region" description="Helical" evidence="1">
    <location>
        <begin position="6"/>
        <end position="29"/>
    </location>
</feature>
<name>A0A7X5U7N7_9GAMM</name>
<organism evidence="2 3">
    <name type="scientific">Luteibacter anthropi</name>
    <dbReference type="NCBI Taxonomy" id="564369"/>
    <lineage>
        <taxon>Bacteria</taxon>
        <taxon>Pseudomonadati</taxon>
        <taxon>Pseudomonadota</taxon>
        <taxon>Gammaproteobacteria</taxon>
        <taxon>Lysobacterales</taxon>
        <taxon>Rhodanobacteraceae</taxon>
        <taxon>Luteibacter</taxon>
    </lineage>
</organism>
<evidence type="ECO:0000256" key="1">
    <source>
        <dbReference type="SAM" id="Phobius"/>
    </source>
</evidence>